<dbReference type="EMBL" id="JBFOLK010000012">
    <property type="protein sequence ID" value="KAL2471390.1"/>
    <property type="molecule type" value="Genomic_DNA"/>
</dbReference>
<protein>
    <submittedName>
        <fullName evidence="2">Uncharacterized protein</fullName>
    </submittedName>
</protein>
<organism evidence="2 3">
    <name type="scientific">Abeliophyllum distichum</name>
    <dbReference type="NCBI Taxonomy" id="126358"/>
    <lineage>
        <taxon>Eukaryota</taxon>
        <taxon>Viridiplantae</taxon>
        <taxon>Streptophyta</taxon>
        <taxon>Embryophyta</taxon>
        <taxon>Tracheophyta</taxon>
        <taxon>Spermatophyta</taxon>
        <taxon>Magnoliopsida</taxon>
        <taxon>eudicotyledons</taxon>
        <taxon>Gunneridae</taxon>
        <taxon>Pentapetalae</taxon>
        <taxon>asterids</taxon>
        <taxon>lamiids</taxon>
        <taxon>Lamiales</taxon>
        <taxon>Oleaceae</taxon>
        <taxon>Forsythieae</taxon>
        <taxon>Abeliophyllum</taxon>
    </lineage>
</organism>
<evidence type="ECO:0000313" key="2">
    <source>
        <dbReference type="EMBL" id="KAL2471390.1"/>
    </source>
</evidence>
<gene>
    <name evidence="2" type="ORF">Adt_39526</name>
</gene>
<accession>A0ABD1Q5B4</accession>
<evidence type="ECO:0000313" key="3">
    <source>
        <dbReference type="Proteomes" id="UP001604336"/>
    </source>
</evidence>
<evidence type="ECO:0000256" key="1">
    <source>
        <dbReference type="SAM" id="MobiDB-lite"/>
    </source>
</evidence>
<proteinExistence type="predicted"/>
<sequence length="120" mass="13802">MKVIVSKHVVLIEKEFILIEDNVSKVDLEEVQETTNKIDPLDEPMIEPTSDEAQIGNGEPLVSEDRPALHKSNRVIHLSWRCDFLIIKDELLIEEDEPTTYAKSKIVLTQRSGRKPWNPK</sequence>
<dbReference type="Proteomes" id="UP001604336">
    <property type="component" value="Unassembled WGS sequence"/>
</dbReference>
<reference evidence="3" key="1">
    <citation type="submission" date="2024-07" db="EMBL/GenBank/DDBJ databases">
        <title>Two chromosome-level genome assemblies of Korean endemic species Abeliophyllum distichum and Forsythia ovata (Oleaceae).</title>
        <authorList>
            <person name="Jang H."/>
        </authorList>
    </citation>
    <scope>NUCLEOTIDE SEQUENCE [LARGE SCALE GENOMIC DNA]</scope>
</reference>
<name>A0ABD1Q5B4_9LAMI</name>
<feature type="region of interest" description="Disordered" evidence="1">
    <location>
        <begin position="40"/>
        <end position="65"/>
    </location>
</feature>
<keyword evidence="3" id="KW-1185">Reference proteome</keyword>
<comment type="caution">
    <text evidence="2">The sequence shown here is derived from an EMBL/GenBank/DDBJ whole genome shotgun (WGS) entry which is preliminary data.</text>
</comment>
<dbReference type="AlphaFoldDB" id="A0ABD1Q5B4"/>